<evidence type="ECO:0000313" key="1">
    <source>
        <dbReference type="EMBL" id="QWU85492.1"/>
    </source>
</evidence>
<accession>A0ABX8HYB2</accession>
<organism evidence="1 2">
    <name type="scientific">Pseudomonas lijiangensis</name>
    <dbReference type="NCBI Taxonomy" id="2995658"/>
    <lineage>
        <taxon>Bacteria</taxon>
        <taxon>Pseudomonadati</taxon>
        <taxon>Pseudomonadota</taxon>
        <taxon>Gammaproteobacteria</taxon>
        <taxon>Pseudomonadales</taxon>
        <taxon>Pseudomonadaceae</taxon>
        <taxon>Pseudomonas</taxon>
    </lineage>
</organism>
<protein>
    <recommendedName>
        <fullName evidence="3">LPS-assembly protein LptD</fullName>
    </recommendedName>
</protein>
<reference evidence="2" key="1">
    <citation type="submission" date="2021-06" db="EMBL/GenBank/DDBJ databases">
        <title>Identification of Pseudomonas cichorii causing bacterial leaf black spot of flue-cured tobacco, a new disease in China.</title>
        <authorList>
            <person name="Lu C.-H."/>
        </authorList>
    </citation>
    <scope>NUCLEOTIDE SEQUENCE [LARGE SCALE GENOMIC DNA]</scope>
    <source>
        <strain evidence="2">LJ2</strain>
    </source>
</reference>
<dbReference type="RefSeq" id="WP_216705851.1">
    <property type="nucleotide sequence ID" value="NZ_CP076668.1"/>
</dbReference>
<keyword evidence="2" id="KW-1185">Reference proteome</keyword>
<sequence length="142" mass="16157">MTWLVALLLPVCVHASGQLPPSTIEDRTLPSASACRTFLEATWRKDLSKADPQPIPDNDGSRQTLIYSDGVVAIDDRHLTYEVEEGWQFRQPLLDIKQIRTSYSYERRSYRCEDAHLTGTSISGYALEGYETMVGRSEFIRE</sequence>
<gene>
    <name evidence="1" type="ORF">KQP88_12305</name>
</gene>
<proteinExistence type="predicted"/>
<evidence type="ECO:0000313" key="2">
    <source>
        <dbReference type="Proteomes" id="UP000683401"/>
    </source>
</evidence>
<name>A0ABX8HYB2_9PSED</name>
<evidence type="ECO:0008006" key="3">
    <source>
        <dbReference type="Google" id="ProtNLM"/>
    </source>
</evidence>
<dbReference type="EMBL" id="CP076668">
    <property type="protein sequence ID" value="QWU85492.1"/>
    <property type="molecule type" value="Genomic_DNA"/>
</dbReference>
<dbReference type="Proteomes" id="UP000683401">
    <property type="component" value="Chromosome"/>
</dbReference>